<organism evidence="2 3">
    <name type="scientific">Microthlaspi erraticum</name>
    <dbReference type="NCBI Taxonomy" id="1685480"/>
    <lineage>
        <taxon>Eukaryota</taxon>
        <taxon>Viridiplantae</taxon>
        <taxon>Streptophyta</taxon>
        <taxon>Embryophyta</taxon>
        <taxon>Tracheophyta</taxon>
        <taxon>Spermatophyta</taxon>
        <taxon>Magnoliopsida</taxon>
        <taxon>eudicotyledons</taxon>
        <taxon>Gunneridae</taxon>
        <taxon>Pentapetalae</taxon>
        <taxon>rosids</taxon>
        <taxon>malvids</taxon>
        <taxon>Brassicales</taxon>
        <taxon>Brassicaceae</taxon>
        <taxon>Coluteocarpeae</taxon>
        <taxon>Microthlaspi</taxon>
    </lineage>
</organism>
<evidence type="ECO:0000256" key="1">
    <source>
        <dbReference type="SAM" id="MobiDB-lite"/>
    </source>
</evidence>
<protein>
    <submittedName>
        <fullName evidence="2">Uncharacterized protein</fullName>
    </submittedName>
</protein>
<feature type="region of interest" description="Disordered" evidence="1">
    <location>
        <begin position="14"/>
        <end position="74"/>
    </location>
</feature>
<dbReference type="AlphaFoldDB" id="A0A6D2I678"/>
<evidence type="ECO:0000313" key="3">
    <source>
        <dbReference type="Proteomes" id="UP000467841"/>
    </source>
</evidence>
<gene>
    <name evidence="2" type="ORF">MERR_LOCUS10836</name>
</gene>
<dbReference type="EMBL" id="CACVBM020000799">
    <property type="protein sequence ID" value="CAA7023601.1"/>
    <property type="molecule type" value="Genomic_DNA"/>
</dbReference>
<keyword evidence="3" id="KW-1185">Reference proteome</keyword>
<dbReference type="Proteomes" id="UP000467841">
    <property type="component" value="Unassembled WGS sequence"/>
</dbReference>
<proteinExistence type="predicted"/>
<accession>A0A6D2I678</accession>
<name>A0A6D2I678_9BRAS</name>
<evidence type="ECO:0000313" key="2">
    <source>
        <dbReference type="EMBL" id="CAA7023601.1"/>
    </source>
</evidence>
<sequence length="98" mass="10826">MLRLDLLTRLALRYPPSVTPPSRDKKTRGPGGRHSMPELAIQDPIQRPENTSKAGVSPRPVSPDPLGQGPKACQHVHKPESCVVLVRTRLISFEIETN</sequence>
<comment type="caution">
    <text evidence="2">The sequence shown here is derived from an EMBL/GenBank/DDBJ whole genome shotgun (WGS) entry which is preliminary data.</text>
</comment>
<reference evidence="2" key="1">
    <citation type="submission" date="2020-01" db="EMBL/GenBank/DDBJ databases">
        <authorList>
            <person name="Mishra B."/>
        </authorList>
    </citation>
    <scope>NUCLEOTIDE SEQUENCE [LARGE SCALE GENOMIC DNA]</scope>
</reference>